<dbReference type="InterPro" id="IPR051532">
    <property type="entry name" value="Ester_Hydrolysis_Enzymes"/>
</dbReference>
<organism evidence="3 4">
    <name type="scientific">Dyadobacter sediminis</name>
    <dbReference type="NCBI Taxonomy" id="1493691"/>
    <lineage>
        <taxon>Bacteria</taxon>
        <taxon>Pseudomonadati</taxon>
        <taxon>Bacteroidota</taxon>
        <taxon>Cytophagia</taxon>
        <taxon>Cytophagales</taxon>
        <taxon>Spirosomataceae</taxon>
        <taxon>Dyadobacter</taxon>
    </lineage>
</organism>
<dbReference type="EMBL" id="VCEI01000021">
    <property type="protein sequence ID" value="TLU94840.1"/>
    <property type="molecule type" value="Genomic_DNA"/>
</dbReference>
<name>A0A5R9KFA6_9BACT</name>
<feature type="chain" id="PRO_5024321906" evidence="1">
    <location>
        <begin position="18"/>
        <end position="275"/>
    </location>
</feature>
<dbReference type="PANTHER" id="PTHR30383:SF5">
    <property type="entry name" value="SGNH HYDROLASE-TYPE ESTERASE DOMAIN-CONTAINING PROTEIN"/>
    <property type="match status" value="1"/>
</dbReference>
<evidence type="ECO:0000256" key="1">
    <source>
        <dbReference type="SAM" id="SignalP"/>
    </source>
</evidence>
<dbReference type="OrthoDB" id="1246242at2"/>
<evidence type="ECO:0000313" key="3">
    <source>
        <dbReference type="EMBL" id="TLU94840.1"/>
    </source>
</evidence>
<sequence length="275" mass="31027">MKKFLLFFALLLSMAGAGPRKISWVAIGDSITYLNDHPDETGNRITKGYMALIAEKYPFVSYINQGHNGWTSVNIADKINDLGLVKADVYTVFLGTNDWWQGKTLGTIADYEQQTGTGTVYGSFRVITDKLKKLNKKAEIILITPMQRGDFVYINGAKNNAYGSYKPKNGQTLEQFAKAIVEIGKLEKYPVLDLYHESGITLENMVHFKRLKDPASGNYNDYTYPAYTNIPFDPEKDEYPYPAEAVDMTYDGLHPSDKGYAVIAEKLAEKWKKLK</sequence>
<dbReference type="AlphaFoldDB" id="A0A5R9KFA6"/>
<keyword evidence="3" id="KW-0378">Hydrolase</keyword>
<dbReference type="RefSeq" id="WP_138281466.1">
    <property type="nucleotide sequence ID" value="NZ_BMGE01000002.1"/>
</dbReference>
<keyword evidence="1" id="KW-0732">Signal</keyword>
<dbReference type="Gene3D" id="3.40.50.1110">
    <property type="entry name" value="SGNH hydrolase"/>
    <property type="match status" value="1"/>
</dbReference>
<keyword evidence="4" id="KW-1185">Reference proteome</keyword>
<dbReference type="Pfam" id="PF13472">
    <property type="entry name" value="Lipase_GDSL_2"/>
    <property type="match status" value="1"/>
</dbReference>
<gene>
    <name evidence="3" type="ORF">FEM55_11530</name>
</gene>
<dbReference type="InterPro" id="IPR013830">
    <property type="entry name" value="SGNH_hydro"/>
</dbReference>
<proteinExistence type="predicted"/>
<evidence type="ECO:0000259" key="2">
    <source>
        <dbReference type="Pfam" id="PF13472"/>
    </source>
</evidence>
<feature type="signal peptide" evidence="1">
    <location>
        <begin position="1"/>
        <end position="17"/>
    </location>
</feature>
<comment type="caution">
    <text evidence="3">The sequence shown here is derived from an EMBL/GenBank/DDBJ whole genome shotgun (WGS) entry which is preliminary data.</text>
</comment>
<reference evidence="3 4" key="1">
    <citation type="submission" date="2019-05" db="EMBL/GenBank/DDBJ databases">
        <authorList>
            <person name="Qu J.-H."/>
        </authorList>
    </citation>
    <scope>NUCLEOTIDE SEQUENCE [LARGE SCALE GENOMIC DNA]</scope>
    <source>
        <strain evidence="3 4">Z12</strain>
    </source>
</reference>
<accession>A0A5R9KFA6</accession>
<protein>
    <submittedName>
        <fullName evidence="3">SGNH/GDSL hydrolase family protein</fullName>
    </submittedName>
</protein>
<feature type="domain" description="SGNH hydrolase-type esterase" evidence="2">
    <location>
        <begin position="26"/>
        <end position="262"/>
    </location>
</feature>
<dbReference type="Proteomes" id="UP000309788">
    <property type="component" value="Unassembled WGS sequence"/>
</dbReference>
<dbReference type="InterPro" id="IPR036514">
    <property type="entry name" value="SGNH_hydro_sf"/>
</dbReference>
<dbReference type="SUPFAM" id="SSF52266">
    <property type="entry name" value="SGNH hydrolase"/>
    <property type="match status" value="1"/>
</dbReference>
<dbReference type="GO" id="GO:0004622">
    <property type="term" value="F:phosphatidylcholine lysophospholipase activity"/>
    <property type="evidence" value="ECO:0007669"/>
    <property type="project" value="TreeGrafter"/>
</dbReference>
<dbReference type="PANTHER" id="PTHR30383">
    <property type="entry name" value="THIOESTERASE 1/PROTEASE 1/LYSOPHOSPHOLIPASE L1"/>
    <property type="match status" value="1"/>
</dbReference>
<evidence type="ECO:0000313" key="4">
    <source>
        <dbReference type="Proteomes" id="UP000309788"/>
    </source>
</evidence>
<dbReference type="CDD" id="cd00229">
    <property type="entry name" value="SGNH_hydrolase"/>
    <property type="match status" value="1"/>
</dbReference>